<dbReference type="PRINTS" id="PR00625">
    <property type="entry name" value="JDOMAIN"/>
</dbReference>
<feature type="domain" description="J" evidence="2">
    <location>
        <begin position="55"/>
        <end position="122"/>
    </location>
</feature>
<dbReference type="GO" id="GO:0031072">
    <property type="term" value="F:heat shock protein binding"/>
    <property type="evidence" value="ECO:0007669"/>
    <property type="project" value="TreeGrafter"/>
</dbReference>
<evidence type="ECO:0000313" key="3">
    <source>
        <dbReference type="EMBL" id="KAF2488366.1"/>
    </source>
</evidence>
<dbReference type="PANTHER" id="PTHR44144">
    <property type="entry name" value="DNAJ HOMOLOG SUBFAMILY C MEMBER 9"/>
    <property type="match status" value="1"/>
</dbReference>
<feature type="compositionally biased region" description="Basic residues" evidence="1">
    <location>
        <begin position="354"/>
        <end position="364"/>
    </location>
</feature>
<organism evidence="3 4">
    <name type="scientific">Lophium mytilinum</name>
    <dbReference type="NCBI Taxonomy" id="390894"/>
    <lineage>
        <taxon>Eukaryota</taxon>
        <taxon>Fungi</taxon>
        <taxon>Dikarya</taxon>
        <taxon>Ascomycota</taxon>
        <taxon>Pezizomycotina</taxon>
        <taxon>Dothideomycetes</taxon>
        <taxon>Pleosporomycetidae</taxon>
        <taxon>Mytilinidiales</taxon>
        <taxon>Mytilinidiaceae</taxon>
        <taxon>Lophium</taxon>
    </lineage>
</organism>
<evidence type="ECO:0000256" key="1">
    <source>
        <dbReference type="SAM" id="MobiDB-lite"/>
    </source>
</evidence>
<feature type="region of interest" description="Disordered" evidence="1">
    <location>
        <begin position="293"/>
        <end position="364"/>
    </location>
</feature>
<name>A0A6A6Q8U1_9PEZI</name>
<dbReference type="InterPro" id="IPR036869">
    <property type="entry name" value="J_dom_sf"/>
</dbReference>
<dbReference type="Proteomes" id="UP000799750">
    <property type="component" value="Unassembled WGS sequence"/>
</dbReference>
<accession>A0A6A6Q8U1</accession>
<feature type="region of interest" description="Disordered" evidence="1">
    <location>
        <begin position="247"/>
        <end position="267"/>
    </location>
</feature>
<evidence type="ECO:0000313" key="4">
    <source>
        <dbReference type="Proteomes" id="UP000799750"/>
    </source>
</evidence>
<dbReference type="GO" id="GO:0005737">
    <property type="term" value="C:cytoplasm"/>
    <property type="evidence" value="ECO:0007669"/>
    <property type="project" value="TreeGrafter"/>
</dbReference>
<protein>
    <submittedName>
        <fullName evidence="3">DnaJ-domain-containing protein</fullName>
    </submittedName>
</protein>
<dbReference type="FunFam" id="1.10.287.110:FF:000110">
    <property type="entry name" value="DnaJ domain protein (AFU_orthologue AFUA_2G13210)"/>
    <property type="match status" value="1"/>
</dbReference>
<feature type="region of interest" description="Disordered" evidence="1">
    <location>
        <begin position="1"/>
        <end position="55"/>
    </location>
</feature>
<sequence length="364" mass="42245">MRPINKKVAHKEEVEFEEEEEYEEEEEEYEEEEDEEEESDEEEELVNEEPPKDVDCYKVLGVEKTATADEVKKAYRKAALVHHPDKVKEEDKAAAHTTFQRIALAYAVLSTPHRRARYDATGRTDDSLYPGGDDDDGPFDWQSFYRAQFENAVTDATIENARNGYVGTEEEKADLLKAYEKVKGDMARIYQLVMFAEPWEDEERFRVIIDAAIKNEEVTGWKRYMIETPYDRERRIARAKRIRDGEAKELEDEKAKKAKKAGGKKGAQEFKVEGFGDLAAMIQQRQKARSGFFDRLEEAYTPASRGKKRQSEPPEEAFAAMGERMKKKSKQSKPDEAEEESEEAEEESEEEKPRPRRRLGRKKT</sequence>
<dbReference type="Pfam" id="PF23302">
    <property type="entry name" value="HTH_DNAJC9"/>
    <property type="match status" value="1"/>
</dbReference>
<dbReference type="Pfam" id="PF00226">
    <property type="entry name" value="DnaJ"/>
    <property type="match status" value="1"/>
</dbReference>
<dbReference type="Gene3D" id="1.10.287.110">
    <property type="entry name" value="DnaJ domain"/>
    <property type="match status" value="1"/>
</dbReference>
<dbReference type="PANTHER" id="PTHR44144:SF1">
    <property type="entry name" value="DNAJ HOMOLOG SUBFAMILY C MEMBER 9"/>
    <property type="match status" value="1"/>
</dbReference>
<gene>
    <name evidence="3" type="ORF">BU16DRAFT_532197</name>
</gene>
<reference evidence="3" key="1">
    <citation type="journal article" date="2020" name="Stud. Mycol.">
        <title>101 Dothideomycetes genomes: a test case for predicting lifestyles and emergence of pathogens.</title>
        <authorList>
            <person name="Haridas S."/>
            <person name="Albert R."/>
            <person name="Binder M."/>
            <person name="Bloem J."/>
            <person name="Labutti K."/>
            <person name="Salamov A."/>
            <person name="Andreopoulos B."/>
            <person name="Baker S."/>
            <person name="Barry K."/>
            <person name="Bills G."/>
            <person name="Bluhm B."/>
            <person name="Cannon C."/>
            <person name="Castanera R."/>
            <person name="Culley D."/>
            <person name="Daum C."/>
            <person name="Ezra D."/>
            <person name="Gonzalez J."/>
            <person name="Henrissat B."/>
            <person name="Kuo A."/>
            <person name="Liang C."/>
            <person name="Lipzen A."/>
            <person name="Lutzoni F."/>
            <person name="Magnuson J."/>
            <person name="Mondo S."/>
            <person name="Nolan M."/>
            <person name="Ohm R."/>
            <person name="Pangilinan J."/>
            <person name="Park H.-J."/>
            <person name="Ramirez L."/>
            <person name="Alfaro M."/>
            <person name="Sun H."/>
            <person name="Tritt A."/>
            <person name="Yoshinaga Y."/>
            <person name="Zwiers L.-H."/>
            <person name="Turgeon B."/>
            <person name="Goodwin S."/>
            <person name="Spatafora J."/>
            <person name="Crous P."/>
            <person name="Grigoriev I."/>
        </authorList>
    </citation>
    <scope>NUCLEOTIDE SEQUENCE</scope>
    <source>
        <strain evidence="3">CBS 269.34</strain>
    </source>
</reference>
<evidence type="ECO:0000259" key="2">
    <source>
        <dbReference type="PROSITE" id="PS50076"/>
    </source>
</evidence>
<feature type="compositionally biased region" description="Acidic residues" evidence="1">
    <location>
        <begin position="14"/>
        <end position="47"/>
    </location>
</feature>
<dbReference type="SUPFAM" id="SSF46565">
    <property type="entry name" value="Chaperone J-domain"/>
    <property type="match status" value="1"/>
</dbReference>
<dbReference type="InterPro" id="IPR001623">
    <property type="entry name" value="DnaJ_domain"/>
</dbReference>
<feature type="compositionally biased region" description="Acidic residues" evidence="1">
    <location>
        <begin position="336"/>
        <end position="350"/>
    </location>
</feature>
<keyword evidence="4" id="KW-1185">Reference proteome</keyword>
<dbReference type="GO" id="GO:0005634">
    <property type="term" value="C:nucleus"/>
    <property type="evidence" value="ECO:0007669"/>
    <property type="project" value="TreeGrafter"/>
</dbReference>
<dbReference type="PROSITE" id="PS50076">
    <property type="entry name" value="DNAJ_2"/>
    <property type="match status" value="1"/>
</dbReference>
<dbReference type="InterPro" id="IPR056453">
    <property type="entry name" value="HTH_DNAJC9"/>
</dbReference>
<dbReference type="CDD" id="cd06257">
    <property type="entry name" value="DnaJ"/>
    <property type="match status" value="1"/>
</dbReference>
<dbReference type="OrthoDB" id="110024at2759"/>
<dbReference type="SMART" id="SM00271">
    <property type="entry name" value="DnaJ"/>
    <property type="match status" value="1"/>
</dbReference>
<dbReference type="InterPro" id="IPR052594">
    <property type="entry name" value="J_domain-containing_protein"/>
</dbReference>
<proteinExistence type="predicted"/>
<dbReference type="EMBL" id="MU004203">
    <property type="protein sequence ID" value="KAF2488366.1"/>
    <property type="molecule type" value="Genomic_DNA"/>
</dbReference>
<dbReference type="AlphaFoldDB" id="A0A6A6Q8U1"/>